<reference evidence="1" key="2">
    <citation type="journal article" date="2015" name="Data Brief">
        <title>Shoot transcriptome of the giant reed, Arundo donax.</title>
        <authorList>
            <person name="Barrero R.A."/>
            <person name="Guerrero F.D."/>
            <person name="Moolhuijzen P."/>
            <person name="Goolsby J.A."/>
            <person name="Tidwell J."/>
            <person name="Bellgard S.E."/>
            <person name="Bellgard M.I."/>
        </authorList>
    </citation>
    <scope>NUCLEOTIDE SEQUENCE</scope>
    <source>
        <tissue evidence="1">Shoot tissue taken approximately 20 cm above the soil surface</tissue>
    </source>
</reference>
<dbReference type="AlphaFoldDB" id="A0A0A9GCQ1"/>
<proteinExistence type="predicted"/>
<organism evidence="1">
    <name type="scientific">Arundo donax</name>
    <name type="common">Giant reed</name>
    <name type="synonym">Donax arundinaceus</name>
    <dbReference type="NCBI Taxonomy" id="35708"/>
    <lineage>
        <taxon>Eukaryota</taxon>
        <taxon>Viridiplantae</taxon>
        <taxon>Streptophyta</taxon>
        <taxon>Embryophyta</taxon>
        <taxon>Tracheophyta</taxon>
        <taxon>Spermatophyta</taxon>
        <taxon>Magnoliopsida</taxon>
        <taxon>Liliopsida</taxon>
        <taxon>Poales</taxon>
        <taxon>Poaceae</taxon>
        <taxon>PACMAD clade</taxon>
        <taxon>Arundinoideae</taxon>
        <taxon>Arundineae</taxon>
        <taxon>Arundo</taxon>
    </lineage>
</organism>
<protein>
    <submittedName>
        <fullName evidence="1">Uncharacterized protein</fullName>
    </submittedName>
</protein>
<sequence>MASTTLLPATTVHSSLTLSAQLDTGVEAAGVKEWQGARERGRKGVDL</sequence>
<evidence type="ECO:0000313" key="1">
    <source>
        <dbReference type="EMBL" id="JAE21204.1"/>
    </source>
</evidence>
<reference evidence="1" key="1">
    <citation type="submission" date="2014-09" db="EMBL/GenBank/DDBJ databases">
        <authorList>
            <person name="Magalhaes I.L.F."/>
            <person name="Oliveira U."/>
            <person name="Santos F.R."/>
            <person name="Vidigal T.H.D.A."/>
            <person name="Brescovit A.D."/>
            <person name="Santos A.J."/>
        </authorList>
    </citation>
    <scope>NUCLEOTIDE SEQUENCE</scope>
    <source>
        <tissue evidence="1">Shoot tissue taken approximately 20 cm above the soil surface</tissue>
    </source>
</reference>
<name>A0A0A9GCQ1_ARUDO</name>
<accession>A0A0A9GCQ1</accession>
<dbReference type="EMBL" id="GBRH01176692">
    <property type="protein sequence ID" value="JAE21204.1"/>
    <property type="molecule type" value="Transcribed_RNA"/>
</dbReference>